<feature type="compositionally biased region" description="Basic and acidic residues" evidence="2">
    <location>
        <begin position="46"/>
        <end position="63"/>
    </location>
</feature>
<feature type="compositionally biased region" description="Low complexity" evidence="2">
    <location>
        <begin position="79"/>
        <end position="107"/>
    </location>
</feature>
<evidence type="ECO:0000259" key="3">
    <source>
        <dbReference type="PROSITE" id="PS51192"/>
    </source>
</evidence>
<feature type="compositionally biased region" description="Polar residues" evidence="2">
    <location>
        <begin position="428"/>
        <end position="442"/>
    </location>
</feature>
<feature type="region of interest" description="Disordered" evidence="2">
    <location>
        <begin position="944"/>
        <end position="1132"/>
    </location>
</feature>
<dbReference type="PANTHER" id="PTHR10799">
    <property type="entry name" value="SNF2/RAD54 HELICASE FAMILY"/>
    <property type="match status" value="1"/>
</dbReference>
<dbReference type="CDD" id="cd17919">
    <property type="entry name" value="DEXHc_Snf"/>
    <property type="match status" value="1"/>
</dbReference>
<feature type="compositionally biased region" description="Basic and acidic residues" evidence="2">
    <location>
        <begin position="127"/>
        <end position="136"/>
    </location>
</feature>
<comment type="caution">
    <text evidence="5">The sequence shown here is derived from an EMBL/GenBank/DDBJ whole genome shotgun (WGS) entry which is preliminary data.</text>
</comment>
<evidence type="ECO:0000256" key="1">
    <source>
        <dbReference type="ARBA" id="ARBA00022801"/>
    </source>
</evidence>
<feature type="compositionally biased region" description="Low complexity" evidence="2">
    <location>
        <begin position="761"/>
        <end position="776"/>
    </location>
</feature>
<dbReference type="CDD" id="cd18793">
    <property type="entry name" value="SF2_C_SNF"/>
    <property type="match status" value="1"/>
</dbReference>
<feature type="region of interest" description="Disordered" evidence="2">
    <location>
        <begin position="844"/>
        <end position="874"/>
    </location>
</feature>
<dbReference type="GeneID" id="40313246"/>
<dbReference type="InterPro" id="IPR014001">
    <property type="entry name" value="Helicase_ATP-bd"/>
</dbReference>
<accession>A0A2A9M9X7</accession>
<feature type="compositionally biased region" description="Acidic residues" evidence="2">
    <location>
        <begin position="455"/>
        <end position="466"/>
    </location>
</feature>
<organism evidence="5 6">
    <name type="scientific">Besnoitia besnoiti</name>
    <name type="common">Apicomplexan protozoan</name>
    <dbReference type="NCBI Taxonomy" id="94643"/>
    <lineage>
        <taxon>Eukaryota</taxon>
        <taxon>Sar</taxon>
        <taxon>Alveolata</taxon>
        <taxon>Apicomplexa</taxon>
        <taxon>Conoidasida</taxon>
        <taxon>Coccidia</taxon>
        <taxon>Eucoccidiorida</taxon>
        <taxon>Eimeriorina</taxon>
        <taxon>Sarcocystidae</taxon>
        <taxon>Besnoitia</taxon>
    </lineage>
</organism>
<dbReference type="OrthoDB" id="331988at2759"/>
<dbReference type="GO" id="GO:0005524">
    <property type="term" value="F:ATP binding"/>
    <property type="evidence" value="ECO:0007669"/>
    <property type="project" value="InterPro"/>
</dbReference>
<dbReference type="InterPro" id="IPR000330">
    <property type="entry name" value="SNF2_N"/>
</dbReference>
<dbReference type="PROSITE" id="PS51194">
    <property type="entry name" value="HELICASE_CTER"/>
    <property type="match status" value="1"/>
</dbReference>
<evidence type="ECO:0000313" key="5">
    <source>
        <dbReference type="EMBL" id="PFH33121.1"/>
    </source>
</evidence>
<feature type="compositionally biased region" description="Basic and acidic residues" evidence="2">
    <location>
        <begin position="198"/>
        <end position="231"/>
    </location>
</feature>
<evidence type="ECO:0000259" key="4">
    <source>
        <dbReference type="PROSITE" id="PS51194"/>
    </source>
</evidence>
<dbReference type="InterPro" id="IPR027417">
    <property type="entry name" value="P-loop_NTPase"/>
</dbReference>
<dbReference type="EMBL" id="NWUJ01000009">
    <property type="protein sequence ID" value="PFH33121.1"/>
    <property type="molecule type" value="Genomic_DNA"/>
</dbReference>
<feature type="compositionally biased region" description="Basic and acidic residues" evidence="2">
    <location>
        <begin position="323"/>
        <end position="347"/>
    </location>
</feature>
<dbReference type="Pfam" id="PF00176">
    <property type="entry name" value="SNF2-rel_dom"/>
    <property type="match status" value="2"/>
</dbReference>
<feature type="region of interest" description="Disordered" evidence="2">
    <location>
        <begin position="39"/>
        <end position="466"/>
    </location>
</feature>
<dbReference type="SUPFAM" id="SSF52540">
    <property type="entry name" value="P-loop containing nucleoside triphosphate hydrolases"/>
    <property type="match status" value="2"/>
</dbReference>
<dbReference type="Gene3D" id="3.40.50.300">
    <property type="entry name" value="P-loop containing nucleotide triphosphate hydrolases"/>
    <property type="match status" value="2"/>
</dbReference>
<feature type="region of interest" description="Disordered" evidence="2">
    <location>
        <begin position="743"/>
        <end position="776"/>
    </location>
</feature>
<feature type="compositionally biased region" description="Low complexity" evidence="2">
    <location>
        <begin position="245"/>
        <end position="269"/>
    </location>
</feature>
<feature type="compositionally biased region" description="Basic and acidic residues" evidence="2">
    <location>
        <begin position="150"/>
        <end position="167"/>
    </location>
</feature>
<feature type="compositionally biased region" description="Low complexity" evidence="2">
    <location>
        <begin position="978"/>
        <end position="999"/>
    </location>
</feature>
<reference evidence="5 6" key="1">
    <citation type="submission" date="2017-09" db="EMBL/GenBank/DDBJ databases">
        <title>Genome sequencing of Besnoitia besnoiti strain Bb-Ger1.</title>
        <authorList>
            <person name="Schares G."/>
            <person name="Venepally P."/>
            <person name="Lorenzi H.A."/>
        </authorList>
    </citation>
    <scope>NUCLEOTIDE SEQUENCE [LARGE SCALE GENOMIC DNA]</scope>
    <source>
        <strain evidence="5 6">Bb-Ger1</strain>
    </source>
</reference>
<dbReference type="Gene3D" id="3.40.50.10810">
    <property type="entry name" value="Tandem AAA-ATPase domain"/>
    <property type="match status" value="2"/>
</dbReference>
<sequence length="1412" mass="150671">MSARCVDWKRYMFQGNKNDTPRQQVNGLPRIPRARKLADELLDLGEETKDSAEAGKSEADRAGEGGARYETSAERRRSGVASSSSPRSGPCSGAVERENSAAASASSRKSPQSPRGAPRLPTSASSCRRERERREAAGNASSRHGFTPPEAREAKGDGRQRDVEARRPAGSSRSTLTSFFAKRGSAEAEKASGAVAGKPERGSGSEGRGTEEEAREGAENAKSREEGERGDPCTAPSPGDTPCRPAELSSSSPSKAAASSGGGAKEWSANSSPEDEAHAKPGLWLTSRHPRLYGASSREDAPAVRREKEGSAAVPALASGAVGDDRRREREDGTKEARERKKAKTDPALESSPAFKEGRRGTLRPEGSEASRVPSLGEASSPLSAKKVRGKRRRLIRVHSPQSSDDDAPSRSSGAGSAPKREAEKASSPEQASCQEAATRSGVSVEDSLESAASESEESSDEEDALEALHECLQESAEMTARLVNALGGRDAAGRADISAKIGRGRCNADQSFALPADLDRHTMSAVERLKAYQRCGVHWLVTLHEANRNGILADEMGLGKTAQTCVFLNYLYQSGRLTSPTIIAAPASLLDNWMKELEVWAPFLAPDRVMKYHGKQTERREMAFQFLDAMESDEKILVMVTSLNTLTSKWDMQYLKQIRPLSYLVVDEAHSLKNKESLVYKKLNKVLKCDRRLLLTGSPIQNRTAELRNLLLFLMPAVFEGDSLDLALKAFYRQTRREKAAEHKRQRRLAAAKAESELDGSASGGAEAKTGAAEGEGTSAAAVCKTASAASAEAGGGAAGEGAGAISESSACAASLSPAAASQKSSSLLEVLTSGGFKPTSVQSALASGGDKASTGKAASSRGEKEDGDAAAASQQSAEVECLQRLLSPFILRRLKNEVLGCLPKKKNVVLRCEMLDRQRELYIQEIQTWQSELTRSLEKLTSELTGSSSSTTPCTADPTATAEASVASGGDRETFATAAAGASSEPPEGAAAAACGGAREESASSADQDKPENERAPGADAAVSAEEAAAFAEKGSAEAALAAPAKEEAQAPAAEAAQATETASELEREASATDKKSASEKTDAEKASNEKKEAEKPSVAGGDDATTAATEEGASAPAETADAGAKGPAATLASRKKFVNSLLARLRRICNHPVLMQGAYTDEQLEEVVHHFWLRVDGFKGNPREKVDVEIRKWSDFEIHQAIQQQIFQGDTRLEHLLLSKERLIDSAKMRKMIEIVSELKKKGEKALVFSQYTTYLDVVEACLSEFCPEIRKCRLDGSTAVEERQSLVDDFNADPDLTLFLLSTKAGGQGLNLTAARTVILMDQDWNPQNDRQAEDRVHRLGQTRDVTIYRLCCRGTVEESILKCCQAKLDLDVAFGGNSDLLQAAILQDSLSVLPGGESETEVTEARS</sequence>
<feature type="domain" description="Helicase ATP-binding" evidence="3">
    <location>
        <begin position="542"/>
        <end position="718"/>
    </location>
</feature>
<gene>
    <name evidence="5" type="ORF">BESB_083200</name>
</gene>
<feature type="compositionally biased region" description="Basic and acidic residues" evidence="2">
    <location>
        <begin position="1067"/>
        <end position="1098"/>
    </location>
</feature>
<dbReference type="KEGG" id="bbes:BESB_083200"/>
<proteinExistence type="predicted"/>
<feature type="compositionally biased region" description="Basic and acidic residues" evidence="2">
    <location>
        <begin position="1000"/>
        <end position="1019"/>
    </location>
</feature>
<dbReference type="InterPro" id="IPR049730">
    <property type="entry name" value="SNF2/RAD54-like_C"/>
</dbReference>
<evidence type="ECO:0000313" key="6">
    <source>
        <dbReference type="Proteomes" id="UP000224006"/>
    </source>
</evidence>
<dbReference type="InterPro" id="IPR038718">
    <property type="entry name" value="SNF2-like_sf"/>
</dbReference>
<dbReference type="VEuPathDB" id="ToxoDB:BESB_083200"/>
<keyword evidence="6" id="KW-1185">Reference proteome</keyword>
<dbReference type="SMART" id="SM00490">
    <property type="entry name" value="HELICc"/>
    <property type="match status" value="1"/>
</dbReference>
<protein>
    <submittedName>
        <fullName evidence="5">SWI2/SNF2-containing protein</fullName>
    </submittedName>
</protein>
<name>A0A2A9M9X7_BESBE</name>
<feature type="compositionally biased region" description="Low complexity" evidence="2">
    <location>
        <begin position="1102"/>
        <end position="1123"/>
    </location>
</feature>
<dbReference type="GO" id="GO:0016787">
    <property type="term" value="F:hydrolase activity"/>
    <property type="evidence" value="ECO:0007669"/>
    <property type="project" value="UniProtKB-KW"/>
</dbReference>
<dbReference type="SMART" id="SM00487">
    <property type="entry name" value="DEXDc"/>
    <property type="match status" value="1"/>
</dbReference>
<dbReference type="STRING" id="94643.A0A2A9M9X7"/>
<feature type="domain" description="Helicase C-terminal" evidence="4">
    <location>
        <begin position="1234"/>
        <end position="1391"/>
    </location>
</feature>
<evidence type="ECO:0000256" key="2">
    <source>
        <dbReference type="SAM" id="MobiDB-lite"/>
    </source>
</evidence>
<feature type="compositionally biased region" description="Basic and acidic residues" evidence="2">
    <location>
        <begin position="297"/>
        <end position="310"/>
    </location>
</feature>
<dbReference type="RefSeq" id="XP_029217130.1">
    <property type="nucleotide sequence ID" value="XM_029366670.1"/>
</dbReference>
<dbReference type="Proteomes" id="UP000224006">
    <property type="component" value="Chromosome VIII"/>
</dbReference>
<dbReference type="PROSITE" id="PS51192">
    <property type="entry name" value="HELICASE_ATP_BIND_1"/>
    <property type="match status" value="1"/>
</dbReference>
<keyword evidence="1" id="KW-0378">Hydrolase</keyword>
<dbReference type="InterPro" id="IPR001650">
    <property type="entry name" value="Helicase_C-like"/>
</dbReference>
<dbReference type="Pfam" id="PF00271">
    <property type="entry name" value="Helicase_C"/>
    <property type="match status" value="1"/>
</dbReference>
<feature type="compositionally biased region" description="Low complexity" evidence="2">
    <location>
        <begin position="1020"/>
        <end position="1065"/>
    </location>
</feature>
<feature type="compositionally biased region" description="Basic residues" evidence="2">
    <location>
        <begin position="386"/>
        <end position="397"/>
    </location>
</feature>
<feature type="compositionally biased region" description="Low complexity" evidence="2">
    <location>
        <begin position="944"/>
        <end position="966"/>
    </location>
</feature>